<dbReference type="PANTHER" id="PTHR35377:SF5">
    <property type="entry name" value="ANTITOXIN VAPB46"/>
    <property type="match status" value="1"/>
</dbReference>
<dbReference type="Proteomes" id="UP000318509">
    <property type="component" value="Unassembled WGS sequence"/>
</dbReference>
<comment type="caution">
    <text evidence="3">The sequence shown here is derived from an EMBL/GenBank/DDBJ whole genome shotgun (WGS) entry which is preliminary data.</text>
</comment>
<dbReference type="GO" id="GO:0097351">
    <property type="term" value="F:toxin sequestering activity"/>
    <property type="evidence" value="ECO:0007669"/>
    <property type="project" value="TreeGrafter"/>
</dbReference>
<proteinExistence type="inferred from homology"/>
<organism evidence="3 4">
    <name type="scientific">Candidatus Segetimicrobium genomatis</name>
    <dbReference type="NCBI Taxonomy" id="2569760"/>
    <lineage>
        <taxon>Bacteria</taxon>
        <taxon>Bacillati</taxon>
        <taxon>Candidatus Sysuimicrobiota</taxon>
        <taxon>Candidatus Sysuimicrobiia</taxon>
        <taxon>Candidatus Sysuimicrobiales</taxon>
        <taxon>Candidatus Segetimicrobiaceae</taxon>
        <taxon>Candidatus Segetimicrobium</taxon>
    </lineage>
</organism>
<dbReference type="NCBIfam" id="TIGR01552">
    <property type="entry name" value="phd_fam"/>
    <property type="match status" value="1"/>
</dbReference>
<evidence type="ECO:0000256" key="2">
    <source>
        <dbReference type="SAM" id="MobiDB-lite"/>
    </source>
</evidence>
<dbReference type="InterPro" id="IPR051416">
    <property type="entry name" value="phD-YefM_TA_antitoxins"/>
</dbReference>
<protein>
    <submittedName>
        <fullName evidence="3">Type II toxin-antitoxin system prevent-host-death family antitoxin</fullName>
    </submittedName>
</protein>
<evidence type="ECO:0000256" key="1">
    <source>
        <dbReference type="ARBA" id="ARBA00009981"/>
    </source>
</evidence>
<accession>A0A537JW51</accession>
<evidence type="ECO:0000313" key="3">
    <source>
        <dbReference type="EMBL" id="TMI87771.1"/>
    </source>
</evidence>
<evidence type="ECO:0000313" key="4">
    <source>
        <dbReference type="Proteomes" id="UP000318509"/>
    </source>
</evidence>
<dbReference type="SUPFAM" id="SSF143120">
    <property type="entry name" value="YefM-like"/>
    <property type="match status" value="1"/>
</dbReference>
<feature type="region of interest" description="Disordered" evidence="2">
    <location>
        <begin position="56"/>
        <end position="88"/>
    </location>
</feature>
<dbReference type="PANTHER" id="PTHR35377">
    <property type="entry name" value="ANTITOXIN VAPB49-RELATED-RELATED"/>
    <property type="match status" value="1"/>
</dbReference>
<gene>
    <name evidence="3" type="ORF">E6H00_14700</name>
</gene>
<dbReference type="AlphaFoldDB" id="A0A537JW51"/>
<dbReference type="InterPro" id="IPR036165">
    <property type="entry name" value="YefM-like_sf"/>
</dbReference>
<name>A0A537JW51_9BACT</name>
<dbReference type="Gene3D" id="3.40.1620.10">
    <property type="entry name" value="YefM-like domain"/>
    <property type="match status" value="1"/>
</dbReference>
<comment type="similarity">
    <text evidence="1">Belongs to the phD/YefM antitoxin family.</text>
</comment>
<sequence>MRLGLREANQQFSKAMRAVRDGEEVILTDRGRPFAIIAPLRPETALDRFARAGLIRPAAKTGTPPRARPVSARGRPAAQIISDQRDER</sequence>
<dbReference type="EMBL" id="VBAK01000151">
    <property type="protein sequence ID" value="TMI87771.1"/>
    <property type="molecule type" value="Genomic_DNA"/>
</dbReference>
<reference evidence="3 4" key="1">
    <citation type="journal article" date="2019" name="Nat. Microbiol.">
        <title>Mediterranean grassland soil C-N compound turnover is dependent on rainfall and depth, and is mediated by genomically divergent microorganisms.</title>
        <authorList>
            <person name="Diamond S."/>
            <person name="Andeer P.F."/>
            <person name="Li Z."/>
            <person name="Crits-Christoph A."/>
            <person name="Burstein D."/>
            <person name="Anantharaman K."/>
            <person name="Lane K.R."/>
            <person name="Thomas B.C."/>
            <person name="Pan C."/>
            <person name="Northen T.R."/>
            <person name="Banfield J.F."/>
        </authorList>
    </citation>
    <scope>NUCLEOTIDE SEQUENCE [LARGE SCALE GENOMIC DNA]</scope>
    <source>
        <strain evidence="3">NP_3</strain>
    </source>
</reference>